<dbReference type="InterPro" id="IPR002622">
    <property type="entry name" value="Transposase_14"/>
</dbReference>
<dbReference type="GO" id="GO:0003677">
    <property type="term" value="F:DNA binding"/>
    <property type="evidence" value="ECO:0007669"/>
    <property type="project" value="InterPro"/>
</dbReference>
<name>A0A1L6TFV2_PISSA</name>
<sequence length="118" mass="14193">MGYPVEFRRKAKVFKLKEKKGLTYEEVSELFGVSMRTLFRWNTRIEIKKKAPKPRAINLEELKNDVKNHPDSYQWERAQRFGVSQHCIQHWLNFLGISCKKNTRTSKSQRKYTYKLPE</sequence>
<evidence type="ECO:0000313" key="2">
    <source>
        <dbReference type="Proteomes" id="UP000029558"/>
    </source>
</evidence>
<accession>A0A1L6TFV2</accession>
<dbReference type="OrthoDB" id="6658576at2"/>
<gene>
    <name evidence="1" type="ORF">KU39_70</name>
</gene>
<dbReference type="Pfam" id="PF01710">
    <property type="entry name" value="HTH_Tnp_IS630"/>
    <property type="match status" value="1"/>
</dbReference>
<organism evidence="1 2">
    <name type="scientific">Piscirickettsia salmonis</name>
    <dbReference type="NCBI Taxonomy" id="1238"/>
    <lineage>
        <taxon>Bacteria</taxon>
        <taxon>Pseudomonadati</taxon>
        <taxon>Pseudomonadota</taxon>
        <taxon>Gammaproteobacteria</taxon>
        <taxon>Thiotrichales</taxon>
        <taxon>Piscirickettsiaceae</taxon>
        <taxon>Piscirickettsia</taxon>
    </lineage>
</organism>
<dbReference type="AlphaFoldDB" id="A0A1L6TFV2"/>
<dbReference type="Proteomes" id="UP000029558">
    <property type="component" value="Chromosome"/>
</dbReference>
<dbReference type="Gene3D" id="1.10.260.40">
    <property type="entry name" value="lambda repressor-like DNA-binding domains"/>
    <property type="match status" value="1"/>
</dbReference>
<dbReference type="InterPro" id="IPR010982">
    <property type="entry name" value="Lambda_DNA-bd_dom_sf"/>
</dbReference>
<dbReference type="RefSeq" id="WP_027243066.1">
    <property type="nucleotide sequence ID" value="NZ_CP012508.1"/>
</dbReference>
<protein>
    <submittedName>
        <fullName evidence="1">Transposase</fullName>
    </submittedName>
</protein>
<dbReference type="EMBL" id="CP012508">
    <property type="protein sequence ID" value="ALB21258.1"/>
    <property type="molecule type" value="Genomic_DNA"/>
</dbReference>
<reference evidence="1 2" key="1">
    <citation type="journal article" date="2014" name="Genome Announc.">
        <title>Comparative Genome Analysis of Two Isolates of the Fish Pathogen Piscirickettsia salmonis from Different Hosts Reveals Major Differences in Virulence-Associated Secretion Systems.</title>
        <authorList>
            <person name="Bohle H."/>
            <person name="Henriquez P."/>
            <person name="Grothusen H."/>
            <person name="Navas E."/>
            <person name="Sandoval A."/>
            <person name="Bustamante F."/>
            <person name="Bustos P."/>
            <person name="Mancilla M."/>
        </authorList>
    </citation>
    <scope>NUCLEOTIDE SEQUENCE [LARGE SCALE GENOMIC DNA]</scope>
    <source>
        <strain evidence="2">B1-32597</strain>
    </source>
</reference>
<proteinExistence type="predicted"/>
<evidence type="ECO:0000313" key="1">
    <source>
        <dbReference type="EMBL" id="ALB21258.1"/>
    </source>
</evidence>